<accession>A0A1B6VP66</accession>
<organism evidence="1 2">
    <name type="scientific">Gluconobacter cerinus</name>
    <dbReference type="NCBI Taxonomy" id="38307"/>
    <lineage>
        <taxon>Bacteria</taxon>
        <taxon>Pseudomonadati</taxon>
        <taxon>Pseudomonadota</taxon>
        <taxon>Alphaproteobacteria</taxon>
        <taxon>Acetobacterales</taxon>
        <taxon>Acetobacteraceae</taxon>
        <taxon>Gluconobacter</taxon>
    </lineage>
</organism>
<dbReference type="OrthoDB" id="9803878at2"/>
<proteinExistence type="predicted"/>
<dbReference type="AlphaFoldDB" id="A0A1B6VP66"/>
<dbReference type="EMBL" id="LUTU01000004">
    <property type="protein sequence ID" value="OAJ69012.1"/>
    <property type="molecule type" value="Genomic_DNA"/>
</dbReference>
<evidence type="ECO:0000313" key="2">
    <source>
        <dbReference type="Proteomes" id="UP000077786"/>
    </source>
</evidence>
<gene>
    <name evidence="1" type="ORF">A0123_00582</name>
</gene>
<comment type="caution">
    <text evidence="1">The sequence shown here is derived from an EMBL/GenBank/DDBJ whole genome shotgun (WGS) entry which is preliminary data.</text>
</comment>
<sequence length="136" mass="15405">MCRIGAVHNRTSLEPLINRHFLQVFNYLDMVGVTGSIPVAPTTRSGQKILMKYAYERCVLPISMRFVLSSNLSRTHIASDLEISKSALEHWISQYQMTDLTVPAVETDLAQENKRLCLETRVLHSGDEGDPRKKSM</sequence>
<dbReference type="Proteomes" id="UP000077786">
    <property type="component" value="Unassembled WGS sequence"/>
</dbReference>
<evidence type="ECO:0000313" key="1">
    <source>
        <dbReference type="EMBL" id="OAJ69012.1"/>
    </source>
</evidence>
<dbReference type="PATRIC" id="fig|38307.3.peg.597"/>
<reference evidence="1 2" key="1">
    <citation type="submission" date="2016-03" db="EMBL/GenBank/DDBJ databases">
        <title>Draft genome sequence of Gluconobacter cerinus strain CECT 9110.</title>
        <authorList>
            <person name="Sainz F."/>
            <person name="Mas A."/>
            <person name="Torija M.J."/>
        </authorList>
    </citation>
    <scope>NUCLEOTIDE SEQUENCE [LARGE SCALE GENOMIC DNA]</scope>
    <source>
        <strain evidence="1 2">CECT 9110</strain>
    </source>
</reference>
<name>A0A1B6VP66_9PROT</name>
<protein>
    <submittedName>
        <fullName evidence="1">Transposase</fullName>
    </submittedName>
</protein>